<evidence type="ECO:0000256" key="5">
    <source>
        <dbReference type="ARBA" id="ARBA00022630"/>
    </source>
</evidence>
<dbReference type="PANTHER" id="PTHR30040">
    <property type="entry name" value="THIAMINE BIOSYNTHESIS LIPOPROTEIN APBE"/>
    <property type="match status" value="1"/>
</dbReference>
<comment type="caution">
    <text evidence="13">The sequence shown here is derived from an EMBL/GenBank/DDBJ whole genome shotgun (WGS) entry which is preliminary data.</text>
</comment>
<keyword evidence="7 12" id="KW-0479">Metal-binding</keyword>
<dbReference type="PIRSF" id="PIRSF006268">
    <property type="entry name" value="ApbE"/>
    <property type="match status" value="1"/>
</dbReference>
<dbReference type="PANTHER" id="PTHR30040:SF2">
    <property type="entry name" value="FAD:PROTEIN FMN TRANSFERASE"/>
    <property type="match status" value="1"/>
</dbReference>
<sequence>MSANLSRSETNTDSDISLQPRTWGFLGTFKAMASPCEVLMAVPDEHVAMQMLQVAYQEAKRIEQKFSRFIKGNLIWQINHANGTAIPIDAETLHLLHFAQQCYQLSDGAFDISACPLMTLWRFDGQKTIPNQRDINQTLQHVGLNNISLSQTHIHMPVGMSVDFGGIGKEYAVDKAAQMIAQRWPNHSVLVNFGGDIACPNTKSDGWQVGIENPQKLDNAAALLTIRQGALATSGTTRRYIEVDGKRYGHIINPTTGYPIEQAPLSVTVLAPNCVMAGMLATMAMLKGPEAEAFLQQQGVDFKVFRG</sequence>
<comment type="similarity">
    <text evidence="2 12">Belongs to the ApbE family.</text>
</comment>
<keyword evidence="8 12" id="KW-0274">FAD</keyword>
<dbReference type="InterPro" id="IPR003374">
    <property type="entry name" value="ApbE-like_sf"/>
</dbReference>
<comment type="catalytic activity">
    <reaction evidence="11 12">
        <text>L-threonyl-[protein] + FAD = FMN-L-threonyl-[protein] + AMP + H(+)</text>
        <dbReference type="Rhea" id="RHEA:36847"/>
        <dbReference type="Rhea" id="RHEA-COMP:11060"/>
        <dbReference type="Rhea" id="RHEA-COMP:11061"/>
        <dbReference type="ChEBI" id="CHEBI:15378"/>
        <dbReference type="ChEBI" id="CHEBI:30013"/>
        <dbReference type="ChEBI" id="CHEBI:57692"/>
        <dbReference type="ChEBI" id="CHEBI:74257"/>
        <dbReference type="ChEBI" id="CHEBI:456215"/>
        <dbReference type="EC" id="2.7.1.180"/>
    </reaction>
</comment>
<dbReference type="Pfam" id="PF02424">
    <property type="entry name" value="ApbE"/>
    <property type="match status" value="1"/>
</dbReference>
<protein>
    <recommendedName>
        <fullName evidence="4 12">FAD:protein FMN transferase</fullName>
        <ecNumber evidence="3 12">2.7.1.180</ecNumber>
    </recommendedName>
    <alternativeName>
        <fullName evidence="10 12">Flavin transferase</fullName>
    </alternativeName>
</protein>
<gene>
    <name evidence="13" type="ORF">GCM10009410_12810</name>
</gene>
<dbReference type="Gene3D" id="3.10.520.10">
    <property type="entry name" value="ApbE-like domains"/>
    <property type="match status" value="1"/>
</dbReference>
<evidence type="ECO:0000256" key="10">
    <source>
        <dbReference type="ARBA" id="ARBA00031306"/>
    </source>
</evidence>
<dbReference type="InterPro" id="IPR024932">
    <property type="entry name" value="ApbE"/>
</dbReference>
<keyword evidence="5 12" id="KW-0285">Flavoprotein</keyword>
<name>A0ABQ2QJA0_9GAMM</name>
<evidence type="ECO:0000256" key="9">
    <source>
        <dbReference type="ARBA" id="ARBA00022842"/>
    </source>
</evidence>
<comment type="cofactor">
    <cofactor evidence="1">
        <name>Mg(2+)</name>
        <dbReference type="ChEBI" id="CHEBI:18420"/>
    </cofactor>
</comment>
<proteinExistence type="inferred from homology"/>
<evidence type="ECO:0000256" key="8">
    <source>
        <dbReference type="ARBA" id="ARBA00022827"/>
    </source>
</evidence>
<evidence type="ECO:0000256" key="11">
    <source>
        <dbReference type="ARBA" id="ARBA00048540"/>
    </source>
</evidence>
<dbReference type="SUPFAM" id="SSF143631">
    <property type="entry name" value="ApbE-like"/>
    <property type="match status" value="1"/>
</dbReference>
<keyword evidence="6 12" id="KW-0808">Transferase</keyword>
<organism evidence="13 14">
    <name type="scientific">Shewanella ulleungensis</name>
    <dbReference type="NCBI Taxonomy" id="2282699"/>
    <lineage>
        <taxon>Bacteria</taxon>
        <taxon>Pseudomonadati</taxon>
        <taxon>Pseudomonadota</taxon>
        <taxon>Gammaproteobacteria</taxon>
        <taxon>Alteromonadales</taxon>
        <taxon>Shewanellaceae</taxon>
        <taxon>Shewanella</taxon>
    </lineage>
</organism>
<dbReference type="EMBL" id="BMQW01000002">
    <property type="protein sequence ID" value="GGP81325.1"/>
    <property type="molecule type" value="Genomic_DNA"/>
</dbReference>
<evidence type="ECO:0000313" key="14">
    <source>
        <dbReference type="Proteomes" id="UP000654004"/>
    </source>
</evidence>
<evidence type="ECO:0000256" key="6">
    <source>
        <dbReference type="ARBA" id="ARBA00022679"/>
    </source>
</evidence>
<evidence type="ECO:0000256" key="12">
    <source>
        <dbReference type="PIRNR" id="PIRNR006268"/>
    </source>
</evidence>
<reference evidence="14" key="1">
    <citation type="journal article" date="2019" name="Int. J. Syst. Evol. Microbiol.">
        <title>The Global Catalogue of Microorganisms (GCM) 10K type strain sequencing project: providing services to taxonomists for standard genome sequencing and annotation.</title>
        <authorList>
            <consortium name="The Broad Institute Genomics Platform"/>
            <consortium name="The Broad Institute Genome Sequencing Center for Infectious Disease"/>
            <person name="Wu L."/>
            <person name="Ma J."/>
        </authorList>
    </citation>
    <scope>NUCLEOTIDE SEQUENCE [LARGE SCALE GENOMIC DNA]</scope>
    <source>
        <strain evidence="14">JCM 32305</strain>
    </source>
</reference>
<keyword evidence="14" id="KW-1185">Reference proteome</keyword>
<evidence type="ECO:0000256" key="2">
    <source>
        <dbReference type="ARBA" id="ARBA00008282"/>
    </source>
</evidence>
<dbReference type="Proteomes" id="UP000654004">
    <property type="component" value="Unassembled WGS sequence"/>
</dbReference>
<evidence type="ECO:0000313" key="13">
    <source>
        <dbReference type="EMBL" id="GGP81325.1"/>
    </source>
</evidence>
<evidence type="ECO:0000256" key="4">
    <source>
        <dbReference type="ARBA" id="ARBA00016337"/>
    </source>
</evidence>
<keyword evidence="9 12" id="KW-0460">Magnesium</keyword>
<accession>A0ABQ2QJA0</accession>
<dbReference type="EC" id="2.7.1.180" evidence="3 12"/>
<dbReference type="GO" id="GO:0016740">
    <property type="term" value="F:transferase activity"/>
    <property type="evidence" value="ECO:0007669"/>
    <property type="project" value="UniProtKB-KW"/>
</dbReference>
<evidence type="ECO:0000256" key="3">
    <source>
        <dbReference type="ARBA" id="ARBA00011955"/>
    </source>
</evidence>
<evidence type="ECO:0000256" key="7">
    <source>
        <dbReference type="ARBA" id="ARBA00022723"/>
    </source>
</evidence>
<evidence type="ECO:0000256" key="1">
    <source>
        <dbReference type="ARBA" id="ARBA00001946"/>
    </source>
</evidence>